<evidence type="ECO:0000256" key="1">
    <source>
        <dbReference type="ARBA" id="ARBA00005801"/>
    </source>
</evidence>
<comment type="similarity">
    <text evidence="1">Belongs to the peptidase A24 family.</text>
</comment>
<comment type="caution">
    <text evidence="4">The sequence shown here is derived from an EMBL/GenBank/DDBJ whole genome shotgun (WGS) entry which is preliminary data.</text>
</comment>
<keyword evidence="2" id="KW-0812">Transmembrane</keyword>
<dbReference type="EMBL" id="ADLN01000057">
    <property type="protein sequence ID" value="EHI59460.1"/>
    <property type="molecule type" value="Genomic_DNA"/>
</dbReference>
<name>G5IG98_9FIRM</name>
<keyword evidence="2" id="KW-0472">Membrane</keyword>
<dbReference type="AlphaFoldDB" id="G5IG98"/>
<feature type="transmembrane region" description="Helical" evidence="2">
    <location>
        <begin position="201"/>
        <end position="218"/>
    </location>
</feature>
<dbReference type="Pfam" id="PF01478">
    <property type="entry name" value="Peptidase_A24"/>
    <property type="match status" value="1"/>
</dbReference>
<feature type="transmembrane region" description="Helical" evidence="2">
    <location>
        <begin position="166"/>
        <end position="194"/>
    </location>
</feature>
<dbReference type="HOGENOM" id="CLU_104548_0_0_9"/>
<protein>
    <recommendedName>
        <fullName evidence="3">Prepilin type IV endopeptidase peptidase domain-containing protein</fullName>
    </recommendedName>
</protein>
<feature type="transmembrane region" description="Helical" evidence="2">
    <location>
        <begin position="126"/>
        <end position="146"/>
    </location>
</feature>
<dbReference type="GO" id="GO:0006465">
    <property type="term" value="P:signal peptide processing"/>
    <property type="evidence" value="ECO:0007669"/>
    <property type="project" value="TreeGrafter"/>
</dbReference>
<dbReference type="OrthoDB" id="1650845at2"/>
<keyword evidence="5" id="KW-1185">Reference proteome</keyword>
<evidence type="ECO:0000313" key="5">
    <source>
        <dbReference type="Proteomes" id="UP000005384"/>
    </source>
</evidence>
<gene>
    <name evidence="4" type="ORF">HMPREF9473_02526</name>
</gene>
<dbReference type="PANTHER" id="PTHR30487">
    <property type="entry name" value="TYPE 4 PREPILIN-LIKE PROTEINS LEADER PEPTIDE-PROCESSING ENZYME"/>
    <property type="match status" value="1"/>
</dbReference>
<evidence type="ECO:0000259" key="3">
    <source>
        <dbReference type="Pfam" id="PF01478"/>
    </source>
</evidence>
<dbReference type="PATRIC" id="fig|742737.3.peg.2542"/>
<dbReference type="GO" id="GO:0004190">
    <property type="term" value="F:aspartic-type endopeptidase activity"/>
    <property type="evidence" value="ECO:0007669"/>
    <property type="project" value="InterPro"/>
</dbReference>
<feature type="domain" description="Prepilin type IV endopeptidase peptidase" evidence="3">
    <location>
        <begin position="83"/>
        <end position="189"/>
    </location>
</feature>
<feature type="transmembrane region" description="Helical" evidence="2">
    <location>
        <begin position="77"/>
        <end position="94"/>
    </location>
</feature>
<feature type="transmembrane region" description="Helical" evidence="2">
    <location>
        <begin position="100"/>
        <end position="119"/>
    </location>
</feature>
<feature type="transmembrane region" description="Helical" evidence="2">
    <location>
        <begin position="55"/>
        <end position="72"/>
    </location>
</feature>
<dbReference type="Proteomes" id="UP000005384">
    <property type="component" value="Unassembled WGS sequence"/>
</dbReference>
<evidence type="ECO:0000256" key="2">
    <source>
        <dbReference type="SAM" id="Phobius"/>
    </source>
</evidence>
<dbReference type="RefSeq" id="WP_006780505.1">
    <property type="nucleotide sequence ID" value="NZ_CP040506.1"/>
</dbReference>
<dbReference type="InterPro" id="IPR050882">
    <property type="entry name" value="Prepilin_peptidase/N-MTase"/>
</dbReference>
<keyword evidence="2" id="KW-1133">Transmembrane helix</keyword>
<proteinExistence type="inferred from homology"/>
<reference evidence="4 5" key="1">
    <citation type="submission" date="2011-08" db="EMBL/GenBank/DDBJ databases">
        <title>The Genome Sequence of Clostridium hathewayi WAL-18680.</title>
        <authorList>
            <consortium name="The Broad Institute Genome Sequencing Platform"/>
            <person name="Earl A."/>
            <person name="Ward D."/>
            <person name="Feldgarden M."/>
            <person name="Gevers D."/>
            <person name="Finegold S.M."/>
            <person name="Summanen P.H."/>
            <person name="Molitoris D.R."/>
            <person name="Song M."/>
            <person name="Daigneault M."/>
            <person name="Allen-Vercoe E."/>
            <person name="Young S.K."/>
            <person name="Zeng Q."/>
            <person name="Gargeya S."/>
            <person name="Fitzgerald M."/>
            <person name="Haas B."/>
            <person name="Abouelleil A."/>
            <person name="Alvarado L."/>
            <person name="Arachchi H.M."/>
            <person name="Berlin A."/>
            <person name="Brown A."/>
            <person name="Chapman S.B."/>
            <person name="Chen Z."/>
            <person name="Dunbar C."/>
            <person name="Freedman E."/>
            <person name="Gearin G."/>
            <person name="Gellesch M."/>
            <person name="Goldberg J."/>
            <person name="Griggs A."/>
            <person name="Gujja S."/>
            <person name="Heiman D."/>
            <person name="Howarth C."/>
            <person name="Larson L."/>
            <person name="Lui A."/>
            <person name="MacDonald P.J.P."/>
            <person name="Montmayeur A."/>
            <person name="Murphy C."/>
            <person name="Neiman D."/>
            <person name="Pearson M."/>
            <person name="Priest M."/>
            <person name="Roberts A."/>
            <person name="Saif S."/>
            <person name="Shea T."/>
            <person name="Shenoy N."/>
            <person name="Sisk P."/>
            <person name="Stolte C."/>
            <person name="Sykes S."/>
            <person name="Wortman J."/>
            <person name="Nusbaum C."/>
            <person name="Birren B."/>
        </authorList>
    </citation>
    <scope>NUCLEOTIDE SEQUENCE [LARGE SCALE GENOMIC DNA]</scope>
    <source>
        <strain evidence="4 5">WAL-18680</strain>
    </source>
</reference>
<dbReference type="Gene3D" id="1.20.120.1220">
    <property type="match status" value="1"/>
</dbReference>
<dbReference type="PANTHER" id="PTHR30487:SF0">
    <property type="entry name" value="PREPILIN LEADER PEPTIDASE_N-METHYLTRANSFERASE-RELATED"/>
    <property type="match status" value="1"/>
</dbReference>
<accession>G5IG98</accession>
<dbReference type="InterPro" id="IPR000045">
    <property type="entry name" value="Prepilin_IV_endopep_pep"/>
</dbReference>
<sequence>MGGLSLELILGCLAAGAAGMVVGKQTPALSLRLIGYKESKKGKRYKPYVFPRWRSWLYGAGLAVAWAMAAYYYTSAYMVIVAALALVALVIVYVDNRYRIIANEITVPLMVFGLFFNLLQGGIKGVAGSLLAAVLGTLLCAAAAVLTRKNQAVGAGDVKLMMAAAMVTGFYGFVYMMFFMAVTMGIYCVGGLLLKKFTLQSYFPMGGFIALGMVLAFFEEQLMPILHLLIG</sequence>
<evidence type="ECO:0000313" key="4">
    <source>
        <dbReference type="EMBL" id="EHI59460.1"/>
    </source>
</evidence>
<dbReference type="GO" id="GO:0005886">
    <property type="term" value="C:plasma membrane"/>
    <property type="evidence" value="ECO:0007669"/>
    <property type="project" value="TreeGrafter"/>
</dbReference>
<organism evidence="4 5">
    <name type="scientific">Hungatella hathewayi WAL-18680</name>
    <dbReference type="NCBI Taxonomy" id="742737"/>
    <lineage>
        <taxon>Bacteria</taxon>
        <taxon>Bacillati</taxon>
        <taxon>Bacillota</taxon>
        <taxon>Clostridia</taxon>
        <taxon>Lachnospirales</taxon>
        <taxon>Lachnospiraceae</taxon>
        <taxon>Hungatella</taxon>
    </lineage>
</organism>